<dbReference type="AlphaFoldDB" id="A0A9W7C897"/>
<evidence type="ECO:0000313" key="2">
    <source>
        <dbReference type="EMBL" id="GMI01005.1"/>
    </source>
</evidence>
<reference evidence="3" key="1">
    <citation type="journal article" date="2023" name="Commun. Biol.">
        <title>Genome analysis of Parmales, the sister group of diatoms, reveals the evolutionary specialization of diatoms from phago-mixotrophs to photoautotrophs.</title>
        <authorList>
            <person name="Ban H."/>
            <person name="Sato S."/>
            <person name="Yoshikawa S."/>
            <person name="Yamada K."/>
            <person name="Nakamura Y."/>
            <person name="Ichinomiya M."/>
            <person name="Sato N."/>
            <person name="Blanc-Mathieu R."/>
            <person name="Endo H."/>
            <person name="Kuwata A."/>
            <person name="Ogata H."/>
        </authorList>
    </citation>
    <scope>NUCLEOTIDE SEQUENCE [LARGE SCALE GENOMIC DNA]</scope>
    <source>
        <strain evidence="3">NIES 3701</strain>
    </source>
</reference>
<evidence type="ECO:0000313" key="3">
    <source>
        <dbReference type="Proteomes" id="UP001165085"/>
    </source>
</evidence>
<keyword evidence="1" id="KW-0732">Signal</keyword>
<feature type="chain" id="PRO_5040880039" evidence="1">
    <location>
        <begin position="25"/>
        <end position="236"/>
    </location>
</feature>
<dbReference type="InterPro" id="IPR010865">
    <property type="entry name" value="DUF1499"/>
</dbReference>
<dbReference type="Pfam" id="PF07386">
    <property type="entry name" value="DUF1499"/>
    <property type="match status" value="1"/>
</dbReference>
<dbReference type="PANTHER" id="PTHR34801:SF6">
    <property type="entry name" value="SLL1620 PROTEIN"/>
    <property type="match status" value="1"/>
</dbReference>
<protein>
    <submittedName>
        <fullName evidence="2">Uncharacterized protein</fullName>
    </submittedName>
</protein>
<dbReference type="PANTHER" id="PTHR34801">
    <property type="entry name" value="EXPRESSED PROTEIN"/>
    <property type="match status" value="1"/>
</dbReference>
<keyword evidence="3" id="KW-1185">Reference proteome</keyword>
<dbReference type="OrthoDB" id="41501at2759"/>
<sequence length="236" mass="26070">MQPPHFLVLFGLCSVSILFNVCSSFSLNAISRRDAIAAVGTFIVFPGNVKPAEAFDNSMDRTKFKDRPKRKGPQPTDLGIQFRGDLGDGLKGCGAGANCFSSTGDPELDGYYLIANLFVPPSTSTSPMKDVADAIEKYEVGHDNIDAGGFKIIKKDEGYVYAQFESLKNGYIDDVEFAVKDGEVLVRSSSRLGYLDYGVNAKRLNWIGKSLKEKGWKVKEINISTHRDYFEQNNLQ</sequence>
<gene>
    <name evidence="2" type="ORF">TrST_g5459</name>
</gene>
<accession>A0A9W7C897</accession>
<name>A0A9W7C897_9STRA</name>
<organism evidence="2 3">
    <name type="scientific">Triparma strigata</name>
    <dbReference type="NCBI Taxonomy" id="1606541"/>
    <lineage>
        <taxon>Eukaryota</taxon>
        <taxon>Sar</taxon>
        <taxon>Stramenopiles</taxon>
        <taxon>Ochrophyta</taxon>
        <taxon>Bolidophyceae</taxon>
        <taxon>Parmales</taxon>
        <taxon>Triparmaceae</taxon>
        <taxon>Triparma</taxon>
    </lineage>
</organism>
<feature type="signal peptide" evidence="1">
    <location>
        <begin position="1"/>
        <end position="24"/>
    </location>
</feature>
<evidence type="ECO:0000256" key="1">
    <source>
        <dbReference type="SAM" id="SignalP"/>
    </source>
</evidence>
<proteinExistence type="predicted"/>
<dbReference type="Proteomes" id="UP001165085">
    <property type="component" value="Unassembled WGS sequence"/>
</dbReference>
<comment type="caution">
    <text evidence="2">The sequence shown here is derived from an EMBL/GenBank/DDBJ whole genome shotgun (WGS) entry which is preliminary data.</text>
</comment>
<dbReference type="EMBL" id="BRXY01000574">
    <property type="protein sequence ID" value="GMI01005.1"/>
    <property type="molecule type" value="Genomic_DNA"/>
</dbReference>